<keyword evidence="1" id="KW-0560">Oxidoreductase</keyword>
<dbReference type="PRINTS" id="PR00080">
    <property type="entry name" value="SDRFAMILY"/>
</dbReference>
<reference evidence="3 4" key="1">
    <citation type="submission" date="2017-04" db="EMBL/GenBank/DDBJ databases">
        <title>High diversity of culturable Acinetobacter species in natural soil and water ecosystems.</title>
        <authorList>
            <person name="Nemec A."/>
            <person name="Radolfova-Krizova L."/>
        </authorList>
    </citation>
    <scope>NUCLEOTIDE SEQUENCE [LARGE SCALE GENOMIC DNA]</scope>
    <source>
        <strain evidence="3 4">ANC 4999</strain>
    </source>
</reference>
<dbReference type="PANTHER" id="PTHR43157">
    <property type="entry name" value="PHOSPHATIDYLINOSITOL-GLYCAN BIOSYNTHESIS CLASS F PROTEIN-RELATED"/>
    <property type="match status" value="1"/>
</dbReference>
<dbReference type="Pfam" id="PF00106">
    <property type="entry name" value="adh_short"/>
    <property type="match status" value="1"/>
</dbReference>
<keyword evidence="4" id="KW-1185">Reference proteome</keyword>
<proteinExistence type="inferred from homology"/>
<dbReference type="InterPro" id="IPR036291">
    <property type="entry name" value="NAD(P)-bd_dom_sf"/>
</dbReference>
<comment type="similarity">
    <text evidence="2">Belongs to the short-chain dehydrogenases/reductases (SDR) family.</text>
</comment>
<evidence type="ECO:0000256" key="2">
    <source>
        <dbReference type="RuleBase" id="RU000363"/>
    </source>
</evidence>
<organism evidence="3 4">
    <name type="scientific">Acinetobacter silvestris</name>
    <dbReference type="NCBI Taxonomy" id="1977882"/>
    <lineage>
        <taxon>Bacteria</taxon>
        <taxon>Pseudomonadati</taxon>
        <taxon>Pseudomonadota</taxon>
        <taxon>Gammaproteobacteria</taxon>
        <taxon>Moraxellales</taxon>
        <taxon>Moraxellaceae</taxon>
        <taxon>Acinetobacter</taxon>
    </lineage>
</organism>
<sequence>MKTVVITGANTGIGLATATDFIKDGHHVIIACRNTEKAQHAKQQLESFGTGKVEIIQLDLNHLEQVNQAANQLIQKYKKIDVLINNAGMMTPELESTVDGYEKQFGVNYLGPFLWTMKLLPLIKNAEQGRVIHLASMMHLMGSIQPQHFKADQITKYNGVLSYANSKLANLLFSNILAQQLEGTNTTSNALHPGGVDSEIYRELPKYQYNLIKLFLISTSKPAALIKKIAFDPSWNKRNGDYVSLQTPAFRSRKAKDMQLAQQLYDQSIQLIQVYL</sequence>
<name>A0A1Y3CKI0_9GAMM</name>
<gene>
    <name evidence="3" type="ORF">B9T28_03725</name>
</gene>
<dbReference type="InterPro" id="IPR002347">
    <property type="entry name" value="SDR_fam"/>
</dbReference>
<evidence type="ECO:0000256" key="1">
    <source>
        <dbReference type="ARBA" id="ARBA00023002"/>
    </source>
</evidence>
<dbReference type="OrthoDB" id="109589at2"/>
<dbReference type="PRINTS" id="PR00081">
    <property type="entry name" value="GDHRDH"/>
</dbReference>
<dbReference type="Gene3D" id="3.40.50.720">
    <property type="entry name" value="NAD(P)-binding Rossmann-like Domain"/>
    <property type="match status" value="1"/>
</dbReference>
<dbReference type="Proteomes" id="UP000242765">
    <property type="component" value="Unassembled WGS sequence"/>
</dbReference>
<dbReference type="AlphaFoldDB" id="A0A1Y3CKI0"/>
<dbReference type="RefSeq" id="WP_086202624.1">
    <property type="nucleotide sequence ID" value="NZ_NEGB01000002.1"/>
</dbReference>
<comment type="caution">
    <text evidence="3">The sequence shown here is derived from an EMBL/GenBank/DDBJ whole genome shotgun (WGS) entry which is preliminary data.</text>
</comment>
<dbReference type="GO" id="GO:0016491">
    <property type="term" value="F:oxidoreductase activity"/>
    <property type="evidence" value="ECO:0007669"/>
    <property type="project" value="UniProtKB-KW"/>
</dbReference>
<dbReference type="SUPFAM" id="SSF51735">
    <property type="entry name" value="NAD(P)-binding Rossmann-fold domains"/>
    <property type="match status" value="1"/>
</dbReference>
<dbReference type="CDD" id="cd05327">
    <property type="entry name" value="retinol-DH_like_SDR_c_like"/>
    <property type="match status" value="1"/>
</dbReference>
<dbReference type="EMBL" id="NEGB01000002">
    <property type="protein sequence ID" value="OTG66380.1"/>
    <property type="molecule type" value="Genomic_DNA"/>
</dbReference>
<protein>
    <submittedName>
        <fullName evidence="3">Dehydrogenase</fullName>
    </submittedName>
</protein>
<evidence type="ECO:0000313" key="4">
    <source>
        <dbReference type="Proteomes" id="UP000242765"/>
    </source>
</evidence>
<evidence type="ECO:0000313" key="3">
    <source>
        <dbReference type="EMBL" id="OTG66380.1"/>
    </source>
</evidence>
<dbReference type="PANTHER" id="PTHR43157:SF31">
    <property type="entry name" value="PHOSPHATIDYLINOSITOL-GLYCAN BIOSYNTHESIS CLASS F PROTEIN"/>
    <property type="match status" value="1"/>
</dbReference>
<accession>A0A1Y3CKI0</accession>
<dbReference type="STRING" id="1977882.B9T28_03725"/>